<dbReference type="Gene3D" id="1.10.10.10">
    <property type="entry name" value="Winged helix-like DNA-binding domain superfamily/Winged helix DNA-binding domain"/>
    <property type="match status" value="1"/>
</dbReference>
<name>A0A1H3SD61_9BACI</name>
<dbReference type="GO" id="GO:0003700">
    <property type="term" value="F:DNA-binding transcription factor activity"/>
    <property type="evidence" value="ECO:0007669"/>
    <property type="project" value="InterPro"/>
</dbReference>
<organism evidence="5 6">
    <name type="scientific">Evansella caseinilytica</name>
    <dbReference type="NCBI Taxonomy" id="1503961"/>
    <lineage>
        <taxon>Bacteria</taxon>
        <taxon>Bacillati</taxon>
        <taxon>Bacillota</taxon>
        <taxon>Bacilli</taxon>
        <taxon>Bacillales</taxon>
        <taxon>Bacillaceae</taxon>
        <taxon>Evansella</taxon>
    </lineage>
</organism>
<dbReference type="EMBL" id="FNPI01000010">
    <property type="protein sequence ID" value="SDZ35946.1"/>
    <property type="molecule type" value="Genomic_DNA"/>
</dbReference>
<dbReference type="OrthoDB" id="155998at2"/>
<dbReference type="PANTHER" id="PTHR38600">
    <property type="entry name" value="TRANSCRIPTIONAL REGULATORY PROTEIN"/>
    <property type="match status" value="1"/>
</dbReference>
<protein>
    <submittedName>
        <fullName evidence="5">Predicted transcriptional regulator, ArsR family</fullName>
    </submittedName>
</protein>
<dbReference type="Pfam" id="PF08220">
    <property type="entry name" value="HTH_DeoR"/>
    <property type="match status" value="1"/>
</dbReference>
<gene>
    <name evidence="5" type="ORF">SAMN05421736_110151</name>
</gene>
<dbReference type="PANTHER" id="PTHR38600:SF2">
    <property type="entry name" value="SLL0088 PROTEIN"/>
    <property type="match status" value="1"/>
</dbReference>
<dbReference type="GO" id="GO:0003677">
    <property type="term" value="F:DNA binding"/>
    <property type="evidence" value="ECO:0007669"/>
    <property type="project" value="UniProtKB-KW"/>
</dbReference>
<dbReference type="Proteomes" id="UP000198935">
    <property type="component" value="Unassembled WGS sequence"/>
</dbReference>
<proteinExistence type="predicted"/>
<dbReference type="InterPro" id="IPR011991">
    <property type="entry name" value="ArsR-like_HTH"/>
</dbReference>
<evidence type="ECO:0000313" key="6">
    <source>
        <dbReference type="Proteomes" id="UP000198935"/>
    </source>
</evidence>
<accession>A0A1H3SD61</accession>
<keyword evidence="1" id="KW-0805">Transcription regulation</keyword>
<evidence type="ECO:0000256" key="1">
    <source>
        <dbReference type="ARBA" id="ARBA00023015"/>
    </source>
</evidence>
<dbReference type="AlphaFoldDB" id="A0A1H3SD61"/>
<evidence type="ECO:0000259" key="4">
    <source>
        <dbReference type="Pfam" id="PF08220"/>
    </source>
</evidence>
<evidence type="ECO:0000256" key="2">
    <source>
        <dbReference type="ARBA" id="ARBA00023125"/>
    </source>
</evidence>
<dbReference type="InterPro" id="IPR001034">
    <property type="entry name" value="DeoR_HTH"/>
</dbReference>
<feature type="domain" description="HTH deoR-type" evidence="4">
    <location>
        <begin position="11"/>
        <end position="51"/>
    </location>
</feature>
<keyword evidence="3" id="KW-0804">Transcription</keyword>
<reference evidence="6" key="1">
    <citation type="submission" date="2016-10" db="EMBL/GenBank/DDBJ databases">
        <authorList>
            <person name="Varghese N."/>
            <person name="Submissions S."/>
        </authorList>
    </citation>
    <scope>NUCLEOTIDE SEQUENCE [LARGE SCALE GENOMIC DNA]</scope>
    <source>
        <strain evidence="6">SP</strain>
    </source>
</reference>
<keyword evidence="2" id="KW-0238">DNA-binding</keyword>
<dbReference type="CDD" id="cd00090">
    <property type="entry name" value="HTH_ARSR"/>
    <property type="match status" value="1"/>
</dbReference>
<evidence type="ECO:0000256" key="3">
    <source>
        <dbReference type="ARBA" id="ARBA00023163"/>
    </source>
</evidence>
<dbReference type="InterPro" id="IPR036388">
    <property type="entry name" value="WH-like_DNA-bd_sf"/>
</dbReference>
<evidence type="ECO:0000313" key="5">
    <source>
        <dbReference type="EMBL" id="SDZ35946.1"/>
    </source>
</evidence>
<dbReference type="SUPFAM" id="SSF46785">
    <property type="entry name" value="Winged helix' DNA-binding domain"/>
    <property type="match status" value="1"/>
</dbReference>
<sequence>MAEKTTATTKDRILELLKIEVKMTVKELTGRLNITHMAVRKHLSILEKDALVYAKEIKQPMGRPLQIYSLTEKGERLFPKNYEGITVEFLHDINDLHGEESVHALFKKREQRLTKEYSTRTSAKKSAAGKITEIVTIQNEKGYMATARQIADDTFELVEHNCPILAIAKDFQIACNCETQLLKNVLKAEHISRTSCKSDGDDHCRFCIKF</sequence>
<dbReference type="InterPro" id="IPR036390">
    <property type="entry name" value="WH_DNA-bd_sf"/>
</dbReference>
<keyword evidence="6" id="KW-1185">Reference proteome</keyword>
<dbReference type="STRING" id="1503961.SAMN05421736_110151"/>